<dbReference type="Gene3D" id="3.30.420.10">
    <property type="entry name" value="Ribonuclease H-like superfamily/Ribonuclease H"/>
    <property type="match status" value="1"/>
</dbReference>
<dbReference type="SUPFAM" id="SSF53098">
    <property type="entry name" value="Ribonuclease H-like"/>
    <property type="match status" value="1"/>
</dbReference>
<dbReference type="AlphaFoldDB" id="A0A9Q3PTP1"/>
<dbReference type="InterPro" id="IPR036397">
    <property type="entry name" value="RNaseH_sf"/>
</dbReference>
<proteinExistence type="predicted"/>
<dbReference type="PROSITE" id="PS50994">
    <property type="entry name" value="INTEGRASE"/>
    <property type="match status" value="1"/>
</dbReference>
<protein>
    <recommendedName>
        <fullName evidence="2">Integrase catalytic domain-containing protein</fullName>
    </recommendedName>
</protein>
<evidence type="ECO:0000313" key="4">
    <source>
        <dbReference type="Proteomes" id="UP000765509"/>
    </source>
</evidence>
<dbReference type="Proteomes" id="UP000765509">
    <property type="component" value="Unassembled WGS sequence"/>
</dbReference>
<dbReference type="GO" id="GO:0015074">
    <property type="term" value="P:DNA integration"/>
    <property type="evidence" value="ECO:0007669"/>
    <property type="project" value="InterPro"/>
</dbReference>
<keyword evidence="1" id="KW-0694">RNA-binding</keyword>
<sequence>MYWITALPQGGESIFNSYLVLADRYSKNTMFLQFHKDDTTMDTAIMICNRVISHTGLFQNIIIDRDPKFTSELWPSLNNLFGAKLSFSIAYHSQTDGLAEGMIQNLEEIIGQFCAYGLELKYSHILNHYWCTLIPALELPDKTSIHPSTGKTPAILEKGLNPRLPDDTLKKYSVDIHPTESTLKVILDKARDHENRCMEYSFKYEKERWYKYHKPPYFKVGDLVLVSTLNFNNIKGPKISK</sequence>
<dbReference type="InterPro" id="IPR050951">
    <property type="entry name" value="Retrovirus_Pol_polyprotein"/>
</dbReference>
<dbReference type="PANTHER" id="PTHR37984">
    <property type="entry name" value="PROTEIN CBG26694"/>
    <property type="match status" value="1"/>
</dbReference>
<evidence type="ECO:0000259" key="2">
    <source>
        <dbReference type="PROSITE" id="PS50994"/>
    </source>
</evidence>
<keyword evidence="4" id="KW-1185">Reference proteome</keyword>
<evidence type="ECO:0000313" key="3">
    <source>
        <dbReference type="EMBL" id="MBW0573768.1"/>
    </source>
</evidence>
<dbReference type="EMBL" id="AVOT02092774">
    <property type="protein sequence ID" value="MBW0573768.1"/>
    <property type="molecule type" value="Genomic_DNA"/>
</dbReference>
<reference evidence="3" key="1">
    <citation type="submission" date="2021-03" db="EMBL/GenBank/DDBJ databases">
        <title>Draft genome sequence of rust myrtle Austropuccinia psidii MF-1, a brazilian biotype.</title>
        <authorList>
            <person name="Quecine M.C."/>
            <person name="Pachon D.M.R."/>
            <person name="Bonatelli M.L."/>
            <person name="Correr F.H."/>
            <person name="Franceschini L.M."/>
            <person name="Leite T.F."/>
            <person name="Margarido G.R.A."/>
            <person name="Almeida C.A."/>
            <person name="Ferrarezi J.A."/>
            <person name="Labate C.A."/>
        </authorList>
    </citation>
    <scope>NUCLEOTIDE SEQUENCE</scope>
    <source>
        <strain evidence="3">MF-1</strain>
    </source>
</reference>
<dbReference type="GO" id="GO:0005634">
    <property type="term" value="C:nucleus"/>
    <property type="evidence" value="ECO:0007669"/>
    <property type="project" value="UniProtKB-ARBA"/>
</dbReference>
<comment type="caution">
    <text evidence="3">The sequence shown here is derived from an EMBL/GenBank/DDBJ whole genome shotgun (WGS) entry which is preliminary data.</text>
</comment>
<organism evidence="3 4">
    <name type="scientific">Austropuccinia psidii MF-1</name>
    <dbReference type="NCBI Taxonomy" id="1389203"/>
    <lineage>
        <taxon>Eukaryota</taxon>
        <taxon>Fungi</taxon>
        <taxon>Dikarya</taxon>
        <taxon>Basidiomycota</taxon>
        <taxon>Pucciniomycotina</taxon>
        <taxon>Pucciniomycetes</taxon>
        <taxon>Pucciniales</taxon>
        <taxon>Sphaerophragmiaceae</taxon>
        <taxon>Austropuccinia</taxon>
    </lineage>
</organism>
<dbReference type="InterPro" id="IPR012337">
    <property type="entry name" value="RNaseH-like_sf"/>
</dbReference>
<dbReference type="GO" id="GO:0003723">
    <property type="term" value="F:RNA binding"/>
    <property type="evidence" value="ECO:0007669"/>
    <property type="project" value="UniProtKB-KW"/>
</dbReference>
<dbReference type="InterPro" id="IPR001584">
    <property type="entry name" value="Integrase_cat-core"/>
</dbReference>
<accession>A0A9Q3PTP1</accession>
<name>A0A9Q3PTP1_9BASI</name>
<dbReference type="PANTHER" id="PTHR37984:SF5">
    <property type="entry name" value="PROTEIN NYNRIN-LIKE"/>
    <property type="match status" value="1"/>
</dbReference>
<evidence type="ECO:0000256" key="1">
    <source>
        <dbReference type="ARBA" id="ARBA00022884"/>
    </source>
</evidence>
<feature type="domain" description="Integrase catalytic" evidence="2">
    <location>
        <begin position="1"/>
        <end position="161"/>
    </location>
</feature>
<gene>
    <name evidence="3" type="ORF">O181_113483</name>
</gene>